<dbReference type="SUPFAM" id="SSF51161">
    <property type="entry name" value="Trimeric LpxA-like enzymes"/>
    <property type="match status" value="1"/>
</dbReference>
<evidence type="ECO:0000259" key="3">
    <source>
        <dbReference type="SMART" id="SM01266"/>
    </source>
</evidence>
<evidence type="ECO:0000313" key="4">
    <source>
        <dbReference type="EMBL" id="OQE24662.1"/>
    </source>
</evidence>
<dbReference type="SMART" id="SM01266">
    <property type="entry name" value="Mac"/>
    <property type="match status" value="1"/>
</dbReference>
<dbReference type="Pfam" id="PF12464">
    <property type="entry name" value="Mac"/>
    <property type="match status" value="1"/>
</dbReference>
<dbReference type="GO" id="GO:0008374">
    <property type="term" value="F:O-acyltransferase activity"/>
    <property type="evidence" value="ECO:0007669"/>
    <property type="project" value="TreeGrafter"/>
</dbReference>
<feature type="domain" description="Maltose/galactoside acetyltransferase" evidence="3">
    <location>
        <begin position="7"/>
        <end position="61"/>
    </location>
</feature>
<dbReference type="EMBL" id="MLKD01000007">
    <property type="protein sequence ID" value="OQE24662.1"/>
    <property type="molecule type" value="Genomic_DNA"/>
</dbReference>
<dbReference type="InterPro" id="IPR051159">
    <property type="entry name" value="Hexapeptide_acetyltransf"/>
</dbReference>
<name>A0A1V6TE61_9EURO</name>
<comment type="similarity">
    <text evidence="1">Belongs to the transferase hexapeptide repeat family.</text>
</comment>
<evidence type="ECO:0000256" key="1">
    <source>
        <dbReference type="ARBA" id="ARBA00007274"/>
    </source>
</evidence>
<dbReference type="InterPro" id="IPR024688">
    <property type="entry name" value="Mac_dom"/>
</dbReference>
<dbReference type="InterPro" id="IPR018357">
    <property type="entry name" value="Hexapep_transf_CS"/>
</dbReference>
<dbReference type="Gene3D" id="2.160.10.10">
    <property type="entry name" value="Hexapeptide repeat proteins"/>
    <property type="match status" value="1"/>
</dbReference>
<dbReference type="AlphaFoldDB" id="A0A1V6TE61"/>
<dbReference type="Pfam" id="PF00132">
    <property type="entry name" value="Hexapep"/>
    <property type="match status" value="1"/>
</dbReference>
<dbReference type="STRING" id="303698.A0A1V6TE61"/>
<organism evidence="4 5">
    <name type="scientific">Penicillium steckii</name>
    <dbReference type="NCBI Taxonomy" id="303698"/>
    <lineage>
        <taxon>Eukaryota</taxon>
        <taxon>Fungi</taxon>
        <taxon>Dikarya</taxon>
        <taxon>Ascomycota</taxon>
        <taxon>Pezizomycotina</taxon>
        <taxon>Eurotiomycetes</taxon>
        <taxon>Eurotiomycetidae</taxon>
        <taxon>Eurotiales</taxon>
        <taxon>Aspergillaceae</taxon>
        <taxon>Penicillium</taxon>
    </lineage>
</organism>
<dbReference type="PANTHER" id="PTHR23416">
    <property type="entry name" value="SIALIC ACID SYNTHASE-RELATED"/>
    <property type="match status" value="1"/>
</dbReference>
<protein>
    <recommendedName>
        <fullName evidence="3">Maltose/galactoside acetyltransferase domain-containing protein</fullName>
    </recommendedName>
</protein>
<dbReference type="PROSITE" id="PS00101">
    <property type="entry name" value="HEXAPEP_TRANSFERASES"/>
    <property type="match status" value="1"/>
</dbReference>
<evidence type="ECO:0000313" key="5">
    <source>
        <dbReference type="Proteomes" id="UP000191285"/>
    </source>
</evidence>
<comment type="caution">
    <text evidence="4">The sequence shown here is derived from an EMBL/GenBank/DDBJ whole genome shotgun (WGS) entry which is preliminary data.</text>
</comment>
<sequence>MTTSPEWDKMLRGEWHHAGDEILQENRVRCKKACENFNKAGYASRREKVILWRSIVGDTRPLPAQVPDSKEDEALFDETDPIVDGPISIDHGLNFKVGKGSFLNFNLLVLDTCLITIGENVLFGPNVSMYGAIHPMDPAVRRGLKGPEAGREIHIEDDVWIGAGASILGGVRVGRGSTVGACSVVTKDVPPFHFVAGNPARIIRRIETSMNPSLDHGTITGSTSV</sequence>
<dbReference type="CDD" id="cd03357">
    <property type="entry name" value="LbH_MAT_GAT"/>
    <property type="match status" value="1"/>
</dbReference>
<reference evidence="5" key="1">
    <citation type="journal article" date="2017" name="Nat. Microbiol.">
        <title>Global analysis of biosynthetic gene clusters reveals vast potential of secondary metabolite production in Penicillium species.</title>
        <authorList>
            <person name="Nielsen J.C."/>
            <person name="Grijseels S."/>
            <person name="Prigent S."/>
            <person name="Ji B."/>
            <person name="Dainat J."/>
            <person name="Nielsen K.F."/>
            <person name="Frisvad J.C."/>
            <person name="Workman M."/>
            <person name="Nielsen J."/>
        </authorList>
    </citation>
    <scope>NUCLEOTIDE SEQUENCE [LARGE SCALE GENOMIC DNA]</scope>
    <source>
        <strain evidence="5">IBT 24891</strain>
    </source>
</reference>
<dbReference type="GO" id="GO:0016407">
    <property type="term" value="F:acetyltransferase activity"/>
    <property type="evidence" value="ECO:0007669"/>
    <property type="project" value="InterPro"/>
</dbReference>
<keyword evidence="2" id="KW-0808">Transferase</keyword>
<dbReference type="PANTHER" id="PTHR23416:SF54">
    <property type="entry name" value="ACETYLTRANSFERASE, CYSE_LACA_LPXA_NODL FAMILY (AFU_ORTHOLOGUE AFUA_2G08430)-RELATED"/>
    <property type="match status" value="1"/>
</dbReference>
<dbReference type="Proteomes" id="UP000191285">
    <property type="component" value="Unassembled WGS sequence"/>
</dbReference>
<dbReference type="InterPro" id="IPR001451">
    <property type="entry name" value="Hexapep"/>
</dbReference>
<evidence type="ECO:0000256" key="2">
    <source>
        <dbReference type="ARBA" id="ARBA00022679"/>
    </source>
</evidence>
<dbReference type="InterPro" id="IPR011004">
    <property type="entry name" value="Trimer_LpxA-like_sf"/>
</dbReference>
<dbReference type="OrthoDB" id="25818at2759"/>
<gene>
    <name evidence="4" type="ORF">PENSTE_c007G05360</name>
</gene>
<proteinExistence type="inferred from homology"/>
<accession>A0A1V6TE61</accession>
<keyword evidence="5" id="KW-1185">Reference proteome</keyword>